<accession>A0A379M347</accession>
<evidence type="ECO:0000313" key="2">
    <source>
        <dbReference type="EMBL" id="SUE16552.1"/>
    </source>
</evidence>
<feature type="compositionally biased region" description="Basic and acidic residues" evidence="1">
    <location>
        <begin position="1"/>
        <end position="14"/>
    </location>
</feature>
<proteinExistence type="predicted"/>
<feature type="region of interest" description="Disordered" evidence="1">
    <location>
        <begin position="1"/>
        <end position="53"/>
    </location>
</feature>
<dbReference type="Proteomes" id="UP000254569">
    <property type="component" value="Unassembled WGS sequence"/>
</dbReference>
<gene>
    <name evidence="2" type="ORF">NCTC13296_03437</name>
</gene>
<organism evidence="2 3">
    <name type="scientific">Rhodococcus gordoniae</name>
    <dbReference type="NCBI Taxonomy" id="223392"/>
    <lineage>
        <taxon>Bacteria</taxon>
        <taxon>Bacillati</taxon>
        <taxon>Actinomycetota</taxon>
        <taxon>Actinomycetes</taxon>
        <taxon>Mycobacteriales</taxon>
        <taxon>Nocardiaceae</taxon>
        <taxon>Rhodococcus</taxon>
    </lineage>
</organism>
<name>A0A379M347_9NOCA</name>
<reference evidence="2 3" key="1">
    <citation type="submission" date="2018-06" db="EMBL/GenBank/DDBJ databases">
        <authorList>
            <consortium name="Pathogen Informatics"/>
            <person name="Doyle S."/>
        </authorList>
    </citation>
    <scope>NUCLEOTIDE SEQUENCE [LARGE SCALE GENOMIC DNA]</scope>
    <source>
        <strain evidence="2 3">NCTC13296</strain>
    </source>
</reference>
<feature type="compositionally biased region" description="Polar residues" evidence="1">
    <location>
        <begin position="42"/>
        <end position="53"/>
    </location>
</feature>
<sequence>MRAEAIERGRRRNDATASYAVASSEGIRVDELDQPTGGENAASGSEPDQSWPQ</sequence>
<evidence type="ECO:0000256" key="1">
    <source>
        <dbReference type="SAM" id="MobiDB-lite"/>
    </source>
</evidence>
<evidence type="ECO:0000313" key="3">
    <source>
        <dbReference type="Proteomes" id="UP000254569"/>
    </source>
</evidence>
<protein>
    <submittedName>
        <fullName evidence="2">Uncharacterized protein</fullName>
    </submittedName>
</protein>
<dbReference type="EMBL" id="UGVI01000001">
    <property type="protein sequence ID" value="SUE16552.1"/>
    <property type="molecule type" value="Genomic_DNA"/>
</dbReference>
<keyword evidence="3" id="KW-1185">Reference proteome</keyword>
<dbReference type="AlphaFoldDB" id="A0A379M347"/>